<dbReference type="CDD" id="cd06530">
    <property type="entry name" value="S26_SPase_I"/>
    <property type="match status" value="1"/>
</dbReference>
<evidence type="ECO:0000259" key="8">
    <source>
        <dbReference type="Pfam" id="PF10502"/>
    </source>
</evidence>
<feature type="active site" evidence="6">
    <location>
        <position position="110"/>
    </location>
</feature>
<evidence type="ECO:0000256" key="6">
    <source>
        <dbReference type="PIRSR" id="PIRSR600223-1"/>
    </source>
</evidence>
<dbReference type="eggNOG" id="COG0681">
    <property type="taxonomic scope" value="Bacteria"/>
</dbReference>
<dbReference type="EC" id="3.4.21.89" evidence="4 7"/>
<dbReference type="Proteomes" id="UP000016608">
    <property type="component" value="Unassembled WGS sequence"/>
</dbReference>
<evidence type="ECO:0000256" key="5">
    <source>
        <dbReference type="ARBA" id="ARBA00022801"/>
    </source>
</evidence>
<dbReference type="PANTHER" id="PTHR43390:SF1">
    <property type="entry name" value="CHLOROPLAST PROCESSING PEPTIDASE"/>
    <property type="match status" value="1"/>
</dbReference>
<evidence type="ECO:0000256" key="2">
    <source>
        <dbReference type="ARBA" id="ARBA00004401"/>
    </source>
</evidence>
<dbReference type="InterPro" id="IPR019758">
    <property type="entry name" value="Pept_S26A_signal_pept_1_CS"/>
</dbReference>
<reference evidence="9 10" key="1">
    <citation type="submission" date="2013-06" db="EMBL/GenBank/DDBJ databases">
        <authorList>
            <person name="Weinstock G."/>
            <person name="Sodergren E."/>
            <person name="Lobos E.A."/>
            <person name="Fulton L."/>
            <person name="Fulton R."/>
            <person name="Courtney L."/>
            <person name="Fronick C."/>
            <person name="O'Laughlin M."/>
            <person name="Godfrey J."/>
            <person name="Wilson R.M."/>
            <person name="Miner T."/>
            <person name="Farmer C."/>
            <person name="Delehaunty K."/>
            <person name="Cordes M."/>
            <person name="Minx P."/>
            <person name="Tomlinson C."/>
            <person name="Chen J."/>
            <person name="Wollam A."/>
            <person name="Pepin K.H."/>
            <person name="Bhonagiri V."/>
            <person name="Zhang X."/>
            <person name="Warren W."/>
            <person name="Mitreva M."/>
            <person name="Mardis E.R."/>
            <person name="Wilson R.K."/>
        </authorList>
    </citation>
    <scope>NUCLEOTIDE SEQUENCE [LARGE SCALE GENOMIC DNA]</scope>
    <source>
        <strain evidence="9 10">ATCC 29099</strain>
    </source>
</reference>
<proteinExistence type="inferred from homology"/>
<dbReference type="Gene3D" id="2.10.109.10">
    <property type="entry name" value="Umud Fragment, subunit A"/>
    <property type="match status" value="1"/>
</dbReference>
<dbReference type="GO" id="GO:0005886">
    <property type="term" value="C:plasma membrane"/>
    <property type="evidence" value="ECO:0007669"/>
    <property type="project" value="UniProtKB-SubCell"/>
</dbReference>
<dbReference type="PANTHER" id="PTHR43390">
    <property type="entry name" value="SIGNAL PEPTIDASE I"/>
    <property type="match status" value="1"/>
</dbReference>
<dbReference type="PRINTS" id="PR00727">
    <property type="entry name" value="LEADERPTASE"/>
</dbReference>
<accession>U2QZI7</accession>
<dbReference type="InterPro" id="IPR019533">
    <property type="entry name" value="Peptidase_S26"/>
</dbReference>
<comment type="catalytic activity">
    <reaction evidence="1 7">
        <text>Cleavage of hydrophobic, N-terminal signal or leader sequences from secreted and periplasmic proteins.</text>
        <dbReference type="EC" id="3.4.21.89"/>
    </reaction>
</comment>
<comment type="subcellular location">
    <subcellularLocation>
        <location evidence="2">Cell membrane</location>
        <topology evidence="2">Single-pass type II membrane protein</topology>
    </subcellularLocation>
    <subcellularLocation>
        <location evidence="7">Membrane</location>
        <topology evidence="7">Single-pass type II membrane protein</topology>
    </subcellularLocation>
</comment>
<organism evidence="9 10">
    <name type="scientific">Eubacterium ramulus ATCC 29099</name>
    <dbReference type="NCBI Taxonomy" id="1256908"/>
    <lineage>
        <taxon>Bacteria</taxon>
        <taxon>Bacillati</taxon>
        <taxon>Bacillota</taxon>
        <taxon>Clostridia</taxon>
        <taxon>Eubacteriales</taxon>
        <taxon>Eubacteriaceae</taxon>
        <taxon>Eubacterium</taxon>
    </lineage>
</organism>
<dbReference type="NCBIfam" id="TIGR02227">
    <property type="entry name" value="sigpep_I_bact"/>
    <property type="match status" value="1"/>
</dbReference>
<dbReference type="SUPFAM" id="SSF51306">
    <property type="entry name" value="LexA/Signal peptidase"/>
    <property type="match status" value="1"/>
</dbReference>
<keyword evidence="7" id="KW-0645">Protease</keyword>
<dbReference type="InterPro" id="IPR019757">
    <property type="entry name" value="Pept_S26A_signal_pept_1_Lys-AS"/>
</dbReference>
<feature type="active site" evidence="6">
    <location>
        <position position="66"/>
    </location>
</feature>
<evidence type="ECO:0000313" key="10">
    <source>
        <dbReference type="Proteomes" id="UP000016608"/>
    </source>
</evidence>
<evidence type="ECO:0000256" key="1">
    <source>
        <dbReference type="ARBA" id="ARBA00000677"/>
    </source>
</evidence>
<dbReference type="AlphaFoldDB" id="U2QZI7"/>
<dbReference type="PROSITE" id="PS00761">
    <property type="entry name" value="SPASE_I_3"/>
    <property type="match status" value="1"/>
</dbReference>
<dbReference type="HOGENOM" id="CLU_028723_5_3_9"/>
<evidence type="ECO:0000256" key="4">
    <source>
        <dbReference type="ARBA" id="ARBA00013208"/>
    </source>
</evidence>
<comment type="caution">
    <text evidence="9">The sequence shown here is derived from an EMBL/GenBank/DDBJ whole genome shotgun (WGS) entry which is preliminary data.</text>
</comment>
<keyword evidence="5 7" id="KW-0378">Hydrolase</keyword>
<evidence type="ECO:0000256" key="3">
    <source>
        <dbReference type="ARBA" id="ARBA00009370"/>
    </source>
</evidence>
<dbReference type="PROSITE" id="PS00760">
    <property type="entry name" value="SPASE_I_2"/>
    <property type="match status" value="1"/>
</dbReference>
<gene>
    <name evidence="9" type="ORF">HMPREF0373_01695</name>
</gene>
<protein>
    <recommendedName>
        <fullName evidence="4 7">Signal peptidase I</fullName>
        <ecNumber evidence="4 7">3.4.21.89</ecNumber>
    </recommendedName>
</protein>
<dbReference type="Pfam" id="PF10502">
    <property type="entry name" value="Peptidase_S26"/>
    <property type="match status" value="1"/>
</dbReference>
<evidence type="ECO:0000256" key="7">
    <source>
        <dbReference type="RuleBase" id="RU362042"/>
    </source>
</evidence>
<dbReference type="InterPro" id="IPR000223">
    <property type="entry name" value="Pept_S26A_signal_pept_1"/>
</dbReference>
<dbReference type="GO" id="GO:0004252">
    <property type="term" value="F:serine-type endopeptidase activity"/>
    <property type="evidence" value="ECO:0007669"/>
    <property type="project" value="InterPro"/>
</dbReference>
<feature type="domain" description="Peptidase S26" evidence="8">
    <location>
        <begin position="37"/>
        <end position="193"/>
    </location>
</feature>
<name>U2QZI7_EUBRA</name>
<dbReference type="GO" id="GO:0006465">
    <property type="term" value="P:signal peptide processing"/>
    <property type="evidence" value="ECO:0007669"/>
    <property type="project" value="InterPro"/>
</dbReference>
<sequence>MHVMKGRKMMMLFRTSGLNFRRKRRKMKLSTAKSAAAWAVEILIVLLVAFVLVYCAGMRVTMVGNSMESTVSDGSQILVNRFIYNVKSPKSGDVIVFLPNGNEKSHYYVKRVIGVPGDKVQIKSGLLYVNGELYDTEDTDTIKNAGVAEEEITVGEDEYFVLGDNRNSSEDSRYANIGNIKKEYIKGKAWFVVRPFKKMGRIR</sequence>
<dbReference type="GO" id="GO:0009003">
    <property type="term" value="F:signal peptidase activity"/>
    <property type="evidence" value="ECO:0007669"/>
    <property type="project" value="UniProtKB-EC"/>
</dbReference>
<comment type="similarity">
    <text evidence="3 7">Belongs to the peptidase S26 family.</text>
</comment>
<dbReference type="PATRIC" id="fig|1256908.3.peg.1576"/>
<dbReference type="EMBL" id="AWVJ01000100">
    <property type="protein sequence ID" value="ERK46723.1"/>
    <property type="molecule type" value="Genomic_DNA"/>
</dbReference>
<dbReference type="InterPro" id="IPR036286">
    <property type="entry name" value="LexA/Signal_pep-like_sf"/>
</dbReference>
<evidence type="ECO:0000313" key="9">
    <source>
        <dbReference type="EMBL" id="ERK46723.1"/>
    </source>
</evidence>
<keyword evidence="10" id="KW-1185">Reference proteome</keyword>